<evidence type="ECO:0000313" key="5">
    <source>
        <dbReference type="Proteomes" id="UP000749559"/>
    </source>
</evidence>
<dbReference type="EMBL" id="CAIIXF020000002">
    <property type="protein sequence ID" value="CAH1778133.1"/>
    <property type="molecule type" value="Genomic_DNA"/>
</dbReference>
<proteinExistence type="predicted"/>
<dbReference type="Pfam" id="PF13927">
    <property type="entry name" value="Ig_3"/>
    <property type="match status" value="1"/>
</dbReference>
<accession>A0A8J1TIK2</accession>
<dbReference type="PROSITE" id="PS51450">
    <property type="entry name" value="LRR"/>
    <property type="match status" value="3"/>
</dbReference>
<dbReference type="SMART" id="SM00409">
    <property type="entry name" value="IG"/>
    <property type="match status" value="1"/>
</dbReference>
<evidence type="ECO:0000256" key="1">
    <source>
        <dbReference type="SAM" id="MobiDB-lite"/>
    </source>
</evidence>
<feature type="chain" id="PRO_5043635895" evidence="3">
    <location>
        <begin position="39"/>
        <end position="910"/>
    </location>
</feature>
<dbReference type="InterPro" id="IPR001611">
    <property type="entry name" value="Leu-rich_rpt"/>
</dbReference>
<feature type="region of interest" description="Disordered" evidence="1">
    <location>
        <begin position="805"/>
        <end position="828"/>
    </location>
</feature>
<dbReference type="Gene3D" id="2.60.40.10">
    <property type="entry name" value="Immunoglobulins"/>
    <property type="match status" value="1"/>
</dbReference>
<dbReference type="SUPFAM" id="SSF52058">
    <property type="entry name" value="L domain-like"/>
    <property type="match status" value="1"/>
</dbReference>
<evidence type="ECO:0000256" key="3">
    <source>
        <dbReference type="SAM" id="SignalP"/>
    </source>
</evidence>
<dbReference type="InterPro" id="IPR013783">
    <property type="entry name" value="Ig-like_fold"/>
</dbReference>
<sequence>MQEGHKGHSAMSVKLNMGNRVHLLAIVLILVCLRTVMSCPDACDCSDGISAICTNANLEAPPSGLPRNIIHLNLHNNNIENLSGSLNQYSSLRTLNISRNRLSSITNQSFFGLRHLEVLDLSNNHIQESALYAINALPNLLELHMSNCSVSSIDNTWMRTFNKLKLLDLSHNQIASIPDSTFRYLTSMNFLDLSHNYITNVTMTSFLGLGLLEQLYMDYNSLSELGNYGFTYLYTLKTLSVTYNQLTNLTSKALQGLISLRRFFLQHNTLLCLDDNVLSPLEELQVLDISHNDIDLLEPDVFKMNNKLEELYISAMPRLKAFIPGTFNGLVNLETLDISNNGNLSGLELDIFQPLRAMKTLYLHSSNLHQVPRHFFSNLTKLHTLSLHGNPLGCNCVSKWIKDTILDQSLLPRLLEPLELKCETPQQLKGWNFGDIPDMNFTCIPPVVVRHTKRGWFKVGSTAILDCETSGDPPPSVTWISPRGKVLTYMHHRIHEYVPMDQVQQDWFHENHYWHKTDEYHHITDFENRIHLLDNGSLYIDYVLRNDGGEYTCIARNIAGNDTAVTLLKLNYERMQTIKIWSIIFGCAAAGVFMVLSIIIGCIRMAVDKCKSRQKKKRKTIREIVDNIDAYKTLHWEKFREHYNIQKFRDNYHVHVGKLKEQLYGQMTRMQDHYHTQINKIKENGSTQMEKLRTNYNEQLGKMKDYKSQHMEKIRENYAVKVLRIREYSSTQMEKLRENYRLQQNHIMKILELMNFDQCKGVIEAECIRTESMLFDTEMMLDLNSEPDQAMSVISSEYMTADNSRSNSEACLNEGYNDNPDASDDLNDQTEHNTIALIEPEDLPHENTGIHSTDPEISSRDNTGGSLIDPECTGGDSEESPLHSPNEPSTVIFLGDNGTQAVHMVNETTI</sequence>
<keyword evidence="2" id="KW-0472">Membrane</keyword>
<protein>
    <submittedName>
        <fullName evidence="4">Uncharacterized protein</fullName>
    </submittedName>
</protein>
<keyword evidence="3" id="KW-0732">Signal</keyword>
<keyword evidence="2" id="KW-1133">Transmembrane helix</keyword>
<dbReference type="InterPro" id="IPR003591">
    <property type="entry name" value="Leu-rich_rpt_typical-subtyp"/>
</dbReference>
<dbReference type="Pfam" id="PF13855">
    <property type="entry name" value="LRR_8"/>
    <property type="match status" value="4"/>
</dbReference>
<dbReference type="SUPFAM" id="SSF48726">
    <property type="entry name" value="Immunoglobulin"/>
    <property type="match status" value="1"/>
</dbReference>
<dbReference type="InterPro" id="IPR036179">
    <property type="entry name" value="Ig-like_dom_sf"/>
</dbReference>
<dbReference type="InterPro" id="IPR032675">
    <property type="entry name" value="LRR_dom_sf"/>
</dbReference>
<dbReference type="AlphaFoldDB" id="A0A8J1TIK2"/>
<feature type="transmembrane region" description="Helical" evidence="2">
    <location>
        <begin position="580"/>
        <end position="607"/>
    </location>
</feature>
<dbReference type="InterPro" id="IPR007110">
    <property type="entry name" value="Ig-like_dom"/>
</dbReference>
<gene>
    <name evidence="4" type="ORF">OFUS_LOCUS5097</name>
</gene>
<dbReference type="PANTHER" id="PTHR24366">
    <property type="entry name" value="IG(IMMUNOGLOBULIN) AND LRR(LEUCINE RICH REPEAT) DOMAINS"/>
    <property type="match status" value="1"/>
</dbReference>
<feature type="signal peptide" evidence="3">
    <location>
        <begin position="1"/>
        <end position="38"/>
    </location>
</feature>
<comment type="caution">
    <text evidence="4">The sequence shown here is derived from an EMBL/GenBank/DDBJ whole genome shotgun (WGS) entry which is preliminary data.</text>
</comment>
<dbReference type="InterPro" id="IPR003599">
    <property type="entry name" value="Ig_sub"/>
</dbReference>
<evidence type="ECO:0000313" key="4">
    <source>
        <dbReference type="EMBL" id="CAH1778133.1"/>
    </source>
</evidence>
<reference evidence="4" key="1">
    <citation type="submission" date="2022-03" db="EMBL/GenBank/DDBJ databases">
        <authorList>
            <person name="Martin C."/>
        </authorList>
    </citation>
    <scope>NUCLEOTIDE SEQUENCE</scope>
</reference>
<dbReference type="Gene3D" id="1.20.120.20">
    <property type="entry name" value="Apolipoprotein"/>
    <property type="match status" value="1"/>
</dbReference>
<feature type="region of interest" description="Disordered" evidence="1">
    <location>
        <begin position="840"/>
        <end position="889"/>
    </location>
</feature>
<keyword evidence="2" id="KW-0812">Transmembrane</keyword>
<organism evidence="4 5">
    <name type="scientific">Owenia fusiformis</name>
    <name type="common">Polychaete worm</name>
    <dbReference type="NCBI Taxonomy" id="6347"/>
    <lineage>
        <taxon>Eukaryota</taxon>
        <taxon>Metazoa</taxon>
        <taxon>Spiralia</taxon>
        <taxon>Lophotrochozoa</taxon>
        <taxon>Annelida</taxon>
        <taxon>Polychaeta</taxon>
        <taxon>Sedentaria</taxon>
        <taxon>Canalipalpata</taxon>
        <taxon>Sabellida</taxon>
        <taxon>Oweniida</taxon>
        <taxon>Oweniidae</taxon>
        <taxon>Owenia</taxon>
    </lineage>
</organism>
<dbReference type="PRINTS" id="PR00019">
    <property type="entry name" value="LEURICHRPT"/>
</dbReference>
<dbReference type="InterPro" id="IPR003598">
    <property type="entry name" value="Ig_sub2"/>
</dbReference>
<dbReference type="SMART" id="SM00369">
    <property type="entry name" value="LRR_TYP"/>
    <property type="match status" value="13"/>
</dbReference>
<keyword evidence="5" id="KW-1185">Reference proteome</keyword>
<dbReference type="Gene3D" id="3.80.10.10">
    <property type="entry name" value="Ribonuclease Inhibitor"/>
    <property type="match status" value="3"/>
</dbReference>
<evidence type="ECO:0000256" key="2">
    <source>
        <dbReference type="SAM" id="Phobius"/>
    </source>
</evidence>
<dbReference type="Proteomes" id="UP000749559">
    <property type="component" value="Unassembled WGS sequence"/>
</dbReference>
<dbReference type="OrthoDB" id="10061535at2759"/>
<dbReference type="PROSITE" id="PS50835">
    <property type="entry name" value="IG_LIKE"/>
    <property type="match status" value="1"/>
</dbReference>
<dbReference type="PANTHER" id="PTHR24366:SF96">
    <property type="entry name" value="LEUCINE RICH REPEAT CONTAINING 53"/>
    <property type="match status" value="1"/>
</dbReference>
<name>A0A8J1TIK2_OWEFU</name>
<dbReference type="SUPFAM" id="SSF58113">
    <property type="entry name" value="Apolipoprotein A-I"/>
    <property type="match status" value="1"/>
</dbReference>
<dbReference type="SMART" id="SM00408">
    <property type="entry name" value="IGc2"/>
    <property type="match status" value="1"/>
</dbReference>